<feature type="region of interest" description="Disordered" evidence="1">
    <location>
        <begin position="175"/>
        <end position="200"/>
    </location>
</feature>
<evidence type="ECO:0000313" key="2">
    <source>
        <dbReference type="EMBL" id="EEC46483.1"/>
    </source>
</evidence>
<protein>
    <submittedName>
        <fullName evidence="2">Uncharacterized protein</fullName>
    </submittedName>
</protein>
<evidence type="ECO:0000313" key="3">
    <source>
        <dbReference type="Proteomes" id="UP000000759"/>
    </source>
</evidence>
<feature type="compositionally biased region" description="Basic and acidic residues" evidence="1">
    <location>
        <begin position="368"/>
        <end position="382"/>
    </location>
</feature>
<dbReference type="OMA" id="WIAYKEP"/>
<reference evidence="2 3" key="1">
    <citation type="journal article" date="2008" name="Nature">
        <title>The Phaeodactylum genome reveals the evolutionary history of diatom genomes.</title>
        <authorList>
            <person name="Bowler C."/>
            <person name="Allen A.E."/>
            <person name="Badger J.H."/>
            <person name="Grimwood J."/>
            <person name="Jabbari K."/>
            <person name="Kuo A."/>
            <person name="Maheswari U."/>
            <person name="Martens C."/>
            <person name="Maumus F."/>
            <person name="Otillar R.P."/>
            <person name="Rayko E."/>
            <person name="Salamov A."/>
            <person name="Vandepoele K."/>
            <person name="Beszteri B."/>
            <person name="Gruber A."/>
            <person name="Heijde M."/>
            <person name="Katinka M."/>
            <person name="Mock T."/>
            <person name="Valentin K."/>
            <person name="Verret F."/>
            <person name="Berges J.A."/>
            <person name="Brownlee C."/>
            <person name="Cadoret J.P."/>
            <person name="Chiovitti A."/>
            <person name="Choi C.J."/>
            <person name="Coesel S."/>
            <person name="De Martino A."/>
            <person name="Detter J.C."/>
            <person name="Durkin C."/>
            <person name="Falciatore A."/>
            <person name="Fournet J."/>
            <person name="Haruta M."/>
            <person name="Huysman M.J."/>
            <person name="Jenkins B.D."/>
            <person name="Jiroutova K."/>
            <person name="Jorgensen R.E."/>
            <person name="Joubert Y."/>
            <person name="Kaplan A."/>
            <person name="Kroger N."/>
            <person name="Kroth P.G."/>
            <person name="La Roche J."/>
            <person name="Lindquist E."/>
            <person name="Lommer M."/>
            <person name="Martin-Jezequel V."/>
            <person name="Lopez P.J."/>
            <person name="Lucas S."/>
            <person name="Mangogna M."/>
            <person name="McGinnis K."/>
            <person name="Medlin L.K."/>
            <person name="Montsant A."/>
            <person name="Oudot-Le Secq M.P."/>
            <person name="Napoli C."/>
            <person name="Obornik M."/>
            <person name="Parker M.S."/>
            <person name="Petit J.L."/>
            <person name="Porcel B.M."/>
            <person name="Poulsen N."/>
            <person name="Robison M."/>
            <person name="Rychlewski L."/>
            <person name="Rynearson T.A."/>
            <person name="Schmutz J."/>
            <person name="Shapiro H."/>
            <person name="Siaut M."/>
            <person name="Stanley M."/>
            <person name="Sussman M.R."/>
            <person name="Taylor A.R."/>
            <person name="Vardi A."/>
            <person name="von Dassow P."/>
            <person name="Vyverman W."/>
            <person name="Willis A."/>
            <person name="Wyrwicz L.S."/>
            <person name="Rokhsar D.S."/>
            <person name="Weissenbach J."/>
            <person name="Armbrust E.V."/>
            <person name="Green B.R."/>
            <person name="Van de Peer Y."/>
            <person name="Grigoriev I.V."/>
        </authorList>
    </citation>
    <scope>NUCLEOTIDE SEQUENCE [LARGE SCALE GENOMIC DNA]</scope>
    <source>
        <strain evidence="2 3">CCAP 1055/1</strain>
    </source>
</reference>
<dbReference type="RefSeq" id="XP_002181943.1">
    <property type="nucleotide sequence ID" value="XM_002181907.1"/>
</dbReference>
<dbReference type="AlphaFoldDB" id="B7G4N4"/>
<dbReference type="Proteomes" id="UP000000759">
    <property type="component" value="Chromosome 14"/>
</dbReference>
<feature type="compositionally biased region" description="Low complexity" evidence="1">
    <location>
        <begin position="179"/>
        <end position="198"/>
    </location>
</feature>
<dbReference type="EMBL" id="CM000616">
    <property type="protein sequence ID" value="EEC46483.1"/>
    <property type="molecule type" value="Genomic_DNA"/>
</dbReference>
<keyword evidence="3" id="KW-1185">Reference proteome</keyword>
<dbReference type="OrthoDB" id="42397at2759"/>
<organism evidence="2 3">
    <name type="scientific">Phaeodactylum tricornutum (strain CCAP 1055/1)</name>
    <dbReference type="NCBI Taxonomy" id="556484"/>
    <lineage>
        <taxon>Eukaryota</taxon>
        <taxon>Sar</taxon>
        <taxon>Stramenopiles</taxon>
        <taxon>Ochrophyta</taxon>
        <taxon>Bacillariophyta</taxon>
        <taxon>Bacillariophyceae</taxon>
        <taxon>Bacillariophycidae</taxon>
        <taxon>Naviculales</taxon>
        <taxon>Phaeodactylaceae</taxon>
        <taxon>Phaeodactylum</taxon>
    </lineage>
</organism>
<feature type="compositionally biased region" description="Basic and acidic residues" evidence="1">
    <location>
        <begin position="322"/>
        <end position="349"/>
    </location>
</feature>
<name>B7G4N4_PHATC</name>
<accession>B7G4N4</accession>
<reference evidence="3" key="2">
    <citation type="submission" date="2008-08" db="EMBL/GenBank/DDBJ databases">
        <authorList>
            <consortium name="Diatom Consortium"/>
            <person name="Grigoriev I."/>
            <person name="Grimwood J."/>
            <person name="Kuo A."/>
            <person name="Otillar R.P."/>
            <person name="Salamov A."/>
            <person name="Detter J.C."/>
            <person name="Lindquist E."/>
            <person name="Shapiro H."/>
            <person name="Lucas S."/>
            <person name="Glavina del Rio T."/>
            <person name="Pitluck S."/>
            <person name="Rokhsar D."/>
            <person name="Bowler C."/>
        </authorList>
    </citation>
    <scope>GENOME REANNOTATION</scope>
    <source>
        <strain evidence="3">CCAP 1055/1</strain>
    </source>
</reference>
<sequence>MKEKELLLIPEPGQKPAFLATIRVVDPSPAVVNLWNAIASDKIVLEGYTRDGWAWKPSPTLTNLTVESTDGRKKVRGFAEHLKERQKSAYGRFGTTGVWVVSYIQKKTDNDSRMDCRVSLDFTKVPHCSLKLRSLAVPPSKNEPPAKPIEARPAGKKSGFLGKLVGAQQRTNHHVAMASTARKSASPSLSSNSAHAGSIGESAATKTAQKVLAEFRQACQDKMLDFDLAAEEKLEVPVTLATYTAGLSFEDKAKVTMEILKYMVYEAAEEVNEEWIAYKEPGGFMDEATFAIYKEGAAPPEVLEELNKGELPDEVIGQQRAMQDERVRQANQAEQRHKTQLELAAHRQTDEEENDDFAALNSNKRDRRTIEDYEREKRQRMK</sequence>
<feature type="region of interest" description="Disordered" evidence="1">
    <location>
        <begin position="322"/>
        <end position="382"/>
    </location>
</feature>
<feature type="region of interest" description="Disordered" evidence="1">
    <location>
        <begin position="136"/>
        <end position="155"/>
    </location>
</feature>
<dbReference type="GeneID" id="7202714"/>
<dbReference type="PaxDb" id="2850-Phatr47721"/>
<dbReference type="HOGENOM" id="CLU_724548_0_0_1"/>
<dbReference type="eggNOG" id="ENOG502SR6Q">
    <property type="taxonomic scope" value="Eukaryota"/>
</dbReference>
<proteinExistence type="predicted"/>
<gene>
    <name evidence="2" type="ORF">PHATRDRAFT_47721</name>
</gene>
<dbReference type="InParanoid" id="B7G4N4"/>
<evidence type="ECO:0000256" key="1">
    <source>
        <dbReference type="SAM" id="MobiDB-lite"/>
    </source>
</evidence>
<dbReference type="KEGG" id="pti:PHATRDRAFT_47721"/>